<dbReference type="InterPro" id="IPR011010">
    <property type="entry name" value="DNA_brk_join_enz"/>
</dbReference>
<dbReference type="EMBL" id="AFCT01002415">
    <property type="protein sequence ID" value="EHC76437.1"/>
    <property type="molecule type" value="Genomic_DNA"/>
</dbReference>
<keyword evidence="3" id="KW-0233">DNA recombination</keyword>
<dbReference type="PATRIC" id="fig|913081.3.peg.5243"/>
<dbReference type="PANTHER" id="PTHR30629:SF9">
    <property type="entry name" value="PROTEIN INTB-RELATED"/>
    <property type="match status" value="1"/>
</dbReference>
<evidence type="ECO:0000256" key="1">
    <source>
        <dbReference type="ARBA" id="ARBA00008857"/>
    </source>
</evidence>
<gene>
    <name evidence="4" type="ORF">LTSERUB_6831</name>
</gene>
<sequence length="82" mass="9254">MPLSRQALAILKQIKEISGHLDLVFPGDHNPHKPMSENTINQALRLMGYDTKTDICGYGLRAMACSALVESERWSRDQRSQI</sequence>
<evidence type="ECO:0000313" key="4">
    <source>
        <dbReference type="EMBL" id="EHC76437.1"/>
    </source>
</evidence>
<evidence type="ECO:0000313" key="5">
    <source>
        <dbReference type="Proteomes" id="UP000004903"/>
    </source>
</evidence>
<dbReference type="GO" id="GO:0015074">
    <property type="term" value="P:DNA integration"/>
    <property type="evidence" value="ECO:0007669"/>
    <property type="project" value="UniProtKB-KW"/>
</dbReference>
<accession>G5QTV6</accession>
<comment type="similarity">
    <text evidence="1">Belongs to the 'phage' integrase family.</text>
</comment>
<comment type="caution">
    <text evidence="4">The sequence shown here is derived from an EMBL/GenBank/DDBJ whole genome shotgun (WGS) entry which is preliminary data.</text>
</comment>
<dbReference type="Gene3D" id="1.10.443.10">
    <property type="entry name" value="Intergrase catalytic core"/>
    <property type="match status" value="1"/>
</dbReference>
<name>G5QTV6_SALRU</name>
<dbReference type="PANTHER" id="PTHR30629">
    <property type="entry name" value="PROPHAGE INTEGRASE"/>
    <property type="match status" value="1"/>
</dbReference>
<dbReference type="Proteomes" id="UP000004903">
    <property type="component" value="Unassembled WGS sequence"/>
</dbReference>
<dbReference type="InterPro" id="IPR050808">
    <property type="entry name" value="Phage_Integrase"/>
</dbReference>
<dbReference type="SUPFAM" id="SSF56349">
    <property type="entry name" value="DNA breaking-rejoining enzymes"/>
    <property type="match status" value="1"/>
</dbReference>
<dbReference type="InterPro" id="IPR013762">
    <property type="entry name" value="Integrase-like_cat_sf"/>
</dbReference>
<proteinExistence type="inferred from homology"/>
<protein>
    <submittedName>
        <fullName evidence="4">Phage integrase</fullName>
    </submittedName>
</protein>
<organism evidence="4 5">
    <name type="scientific">Salmonella enterica subsp. enterica serovar Rubislaw str. A4-653</name>
    <dbReference type="NCBI Taxonomy" id="913081"/>
    <lineage>
        <taxon>Bacteria</taxon>
        <taxon>Pseudomonadati</taxon>
        <taxon>Pseudomonadota</taxon>
        <taxon>Gammaproteobacteria</taxon>
        <taxon>Enterobacterales</taxon>
        <taxon>Enterobacteriaceae</taxon>
        <taxon>Salmonella</taxon>
    </lineage>
</organism>
<dbReference type="GO" id="GO:0003677">
    <property type="term" value="F:DNA binding"/>
    <property type="evidence" value="ECO:0007669"/>
    <property type="project" value="InterPro"/>
</dbReference>
<evidence type="ECO:0000256" key="2">
    <source>
        <dbReference type="ARBA" id="ARBA00022908"/>
    </source>
</evidence>
<dbReference type="AlphaFoldDB" id="G5QTV6"/>
<keyword evidence="2" id="KW-0229">DNA integration</keyword>
<evidence type="ECO:0000256" key="3">
    <source>
        <dbReference type="ARBA" id="ARBA00023172"/>
    </source>
</evidence>
<reference evidence="4 5" key="1">
    <citation type="journal article" date="2011" name="BMC Genomics">
        <title>Genome sequencing reveals diversification of virulence factor content and possible host adaptation in distinct subpopulations of Salmonella enterica.</title>
        <authorList>
            <person name="den Bakker H.C."/>
            <person name="Moreno Switt A.I."/>
            <person name="Govoni G."/>
            <person name="Cummings C.A."/>
            <person name="Ranieri M.L."/>
            <person name="Degoricija L."/>
            <person name="Hoelzer K."/>
            <person name="Rodriguez-Rivera L.D."/>
            <person name="Brown S."/>
            <person name="Bolchacova E."/>
            <person name="Furtado M.R."/>
            <person name="Wiedmann M."/>
        </authorList>
    </citation>
    <scope>NUCLEOTIDE SEQUENCE [LARGE SCALE GENOMIC DNA]</scope>
    <source>
        <strain evidence="4 5">A4-653</strain>
    </source>
</reference>
<dbReference type="GO" id="GO:0006310">
    <property type="term" value="P:DNA recombination"/>
    <property type="evidence" value="ECO:0007669"/>
    <property type="project" value="UniProtKB-KW"/>
</dbReference>